<feature type="compositionally biased region" description="Basic and acidic residues" evidence="3">
    <location>
        <begin position="19"/>
        <end position="31"/>
    </location>
</feature>
<feature type="compositionally biased region" description="Acidic residues" evidence="3">
    <location>
        <begin position="52"/>
        <end position="64"/>
    </location>
</feature>
<sequence length="233" mass="27193">MATTTVPQLQMETPPFESLEEHPTESEKLLLEEEDNSGNKTSKNRHFQDDSHIDEDDEEDSDNESSEKLHFEDDSDIDEVEPLLQTYYQQVENTEGYGVTCRPKVIMYGRIVPVDDANNYRDMHLERIDQCVKYAIGRFNEQQGVAPLEYVDLVQATYYIHGGTTYYITFKAREAREPFKECKVYQTKVFRQKTAYGPLCIIVRQFRVKPEAGKQLEEYNLSPSEEEYKILMS</sequence>
<comment type="caution">
    <text evidence="5">The sequence shown here is derived from an EMBL/GenBank/DDBJ whole genome shotgun (WGS) entry which is preliminary data.</text>
</comment>
<keyword evidence="1" id="KW-0646">Protease inhibitor</keyword>
<reference evidence="5" key="2">
    <citation type="journal article" date="2023" name="Plants (Basel)">
        <title>Annotation of the Turnera subulata (Passifloraceae) Draft Genome Reveals the S-Locus Evolved after the Divergence of Turneroideae from Passifloroideae in a Stepwise Manner.</title>
        <authorList>
            <person name="Henning P.M."/>
            <person name="Roalson E.H."/>
            <person name="Mir W."/>
            <person name="McCubbin A.G."/>
            <person name="Shore J.S."/>
        </authorList>
    </citation>
    <scope>NUCLEOTIDE SEQUENCE</scope>
    <source>
        <strain evidence="5">F60SS</strain>
    </source>
</reference>
<organism evidence="5 6">
    <name type="scientific">Turnera subulata</name>
    <dbReference type="NCBI Taxonomy" id="218843"/>
    <lineage>
        <taxon>Eukaryota</taxon>
        <taxon>Viridiplantae</taxon>
        <taxon>Streptophyta</taxon>
        <taxon>Embryophyta</taxon>
        <taxon>Tracheophyta</taxon>
        <taxon>Spermatophyta</taxon>
        <taxon>Magnoliopsida</taxon>
        <taxon>eudicotyledons</taxon>
        <taxon>Gunneridae</taxon>
        <taxon>Pentapetalae</taxon>
        <taxon>rosids</taxon>
        <taxon>fabids</taxon>
        <taxon>Malpighiales</taxon>
        <taxon>Passifloraceae</taxon>
        <taxon>Turnera</taxon>
    </lineage>
</organism>
<dbReference type="PANTHER" id="PTHR31228:SF22">
    <property type="entry name" value="CYSTATIN_MONELLIN SUPERFAMILY PROTEIN"/>
    <property type="match status" value="1"/>
</dbReference>
<dbReference type="InterPro" id="IPR046350">
    <property type="entry name" value="Cystatin_sf"/>
</dbReference>
<dbReference type="Proteomes" id="UP001141552">
    <property type="component" value="Unassembled WGS sequence"/>
</dbReference>
<reference evidence="5" key="1">
    <citation type="submission" date="2022-02" db="EMBL/GenBank/DDBJ databases">
        <authorList>
            <person name="Henning P.M."/>
            <person name="McCubbin A.G."/>
            <person name="Shore J.S."/>
        </authorList>
    </citation>
    <scope>NUCLEOTIDE SEQUENCE</scope>
    <source>
        <strain evidence="5">F60SS</strain>
        <tissue evidence="5">Leaves</tissue>
    </source>
</reference>
<evidence type="ECO:0000256" key="2">
    <source>
        <dbReference type="ARBA" id="ARBA00022704"/>
    </source>
</evidence>
<accession>A0A9Q0FQX3</accession>
<protein>
    <recommendedName>
        <fullName evidence="4">Cystatin domain-containing protein</fullName>
    </recommendedName>
</protein>
<dbReference type="SUPFAM" id="SSF54403">
    <property type="entry name" value="Cystatin/monellin"/>
    <property type="match status" value="1"/>
</dbReference>
<dbReference type="EMBL" id="JAKUCV010004620">
    <property type="protein sequence ID" value="KAJ4834801.1"/>
    <property type="molecule type" value="Genomic_DNA"/>
</dbReference>
<feature type="region of interest" description="Disordered" evidence="3">
    <location>
        <begin position="1"/>
        <end position="76"/>
    </location>
</feature>
<evidence type="ECO:0000313" key="5">
    <source>
        <dbReference type="EMBL" id="KAJ4834801.1"/>
    </source>
</evidence>
<dbReference type="Pfam" id="PF00031">
    <property type="entry name" value="Cystatin"/>
    <property type="match status" value="1"/>
</dbReference>
<evidence type="ECO:0000256" key="3">
    <source>
        <dbReference type="SAM" id="MobiDB-lite"/>
    </source>
</evidence>
<gene>
    <name evidence="5" type="ORF">Tsubulata_030078</name>
</gene>
<dbReference type="PANTHER" id="PTHR31228">
    <property type="entry name" value="CYSTATIN/MONELLIN SUPERFAMILY PROTEIN"/>
    <property type="match status" value="1"/>
</dbReference>
<evidence type="ECO:0000256" key="1">
    <source>
        <dbReference type="ARBA" id="ARBA00022690"/>
    </source>
</evidence>
<keyword evidence="6" id="KW-1185">Reference proteome</keyword>
<name>A0A9Q0FQX3_9ROSI</name>
<feature type="compositionally biased region" description="Polar residues" evidence="3">
    <location>
        <begin position="1"/>
        <end position="11"/>
    </location>
</feature>
<dbReference type="GO" id="GO:0004869">
    <property type="term" value="F:cysteine-type endopeptidase inhibitor activity"/>
    <property type="evidence" value="ECO:0007669"/>
    <property type="project" value="UniProtKB-KW"/>
</dbReference>
<dbReference type="InterPro" id="IPR000010">
    <property type="entry name" value="Cystatin_dom"/>
</dbReference>
<evidence type="ECO:0000313" key="6">
    <source>
        <dbReference type="Proteomes" id="UP001141552"/>
    </source>
</evidence>
<dbReference type="AlphaFoldDB" id="A0A9Q0FQX3"/>
<dbReference type="Gene3D" id="3.10.450.10">
    <property type="match status" value="1"/>
</dbReference>
<keyword evidence="2" id="KW-0789">Thiol protease inhibitor</keyword>
<feature type="domain" description="Cystatin" evidence="4">
    <location>
        <begin position="126"/>
        <end position="194"/>
    </location>
</feature>
<evidence type="ECO:0000259" key="4">
    <source>
        <dbReference type="Pfam" id="PF00031"/>
    </source>
</evidence>
<proteinExistence type="predicted"/>